<feature type="compositionally biased region" description="Polar residues" evidence="1">
    <location>
        <begin position="235"/>
        <end position="247"/>
    </location>
</feature>
<dbReference type="Proteomes" id="UP000813385">
    <property type="component" value="Unassembled WGS sequence"/>
</dbReference>
<comment type="caution">
    <text evidence="2">The sequence shown here is derived from an EMBL/GenBank/DDBJ whole genome shotgun (WGS) entry which is preliminary data.</text>
</comment>
<feature type="region of interest" description="Disordered" evidence="1">
    <location>
        <begin position="42"/>
        <end position="157"/>
    </location>
</feature>
<dbReference type="EMBL" id="JAGPXD010000003">
    <property type="protein sequence ID" value="KAH7363086.1"/>
    <property type="molecule type" value="Genomic_DNA"/>
</dbReference>
<evidence type="ECO:0000256" key="1">
    <source>
        <dbReference type="SAM" id="MobiDB-lite"/>
    </source>
</evidence>
<reference evidence="2" key="1">
    <citation type="journal article" date="2021" name="Nat. Commun.">
        <title>Genetic determinants of endophytism in the Arabidopsis root mycobiome.</title>
        <authorList>
            <person name="Mesny F."/>
            <person name="Miyauchi S."/>
            <person name="Thiergart T."/>
            <person name="Pickel B."/>
            <person name="Atanasova L."/>
            <person name="Karlsson M."/>
            <person name="Huettel B."/>
            <person name="Barry K.W."/>
            <person name="Haridas S."/>
            <person name="Chen C."/>
            <person name="Bauer D."/>
            <person name="Andreopoulos W."/>
            <person name="Pangilinan J."/>
            <person name="LaButti K."/>
            <person name="Riley R."/>
            <person name="Lipzen A."/>
            <person name="Clum A."/>
            <person name="Drula E."/>
            <person name="Henrissat B."/>
            <person name="Kohler A."/>
            <person name="Grigoriev I.V."/>
            <person name="Martin F.M."/>
            <person name="Hacquard S."/>
        </authorList>
    </citation>
    <scope>NUCLEOTIDE SEQUENCE</scope>
    <source>
        <strain evidence="2">MPI-CAGE-AT-0016</strain>
    </source>
</reference>
<sequence>MLQFQVAALRGLQRRQACSACLIRPQSSLQSWRRLAMVQSSKALSPSHSFATSTQPAADSAVDAPKGKTTPDDAANSTPNAKAFSDKAELVRSKFETRKAVQKRIRSRGKTKPKPEAKKPADPKTPAEAETTPRSMKPADSKTPTDADPTAENPPNEHMVLGQVLSSLKQLEKNYASLSAGIHKLHNGKTAGKDASPPDEGAPKTVPEAAVAKKELKAKMKKITATLDVLKNVLHSQNIPIDGLRQNNKPRTKKGPPQPRPNKKPKPPVVPGVFEAVFQPPPEPVTAPSEPVTAPSEPVSTSPAPTPTPFIQTPPTPAPQKSVSKEFLNAKAVAAALAARVTKTAPATKPAKAKTDPSASRKPMDKVKVDTLNPHSVQLTPVEQPTMPPVAKLAYGLDRVLFNPGVYMLQDPRSKVYNFDPYLSKIMPLNEFDFGALQRYVTSSKDSTLNQLAAKLGKKYSGSTSSMTSMLGHFHFLISNWRPVSSRHLSKSFPLDYTSFNLISRAPAATFLHLRDGVYSIDADKEHDSANILSMLGKSMEKLLTLNKDDFERYRHANSAQITEEERNAAEAYHFSTLGDFLMRSQLDATDPRLPGTGMFDLKTRAVISIRMDAAGFQKGLGYEIRNRFGEWESFEREYFDMIRSAFLKYSLQVRMGRMDGIYVAFHNTERIFGFQYIPLSEMDQALHGTTGESTALGDQEFKLSLQLLNKVLDRATERFPGRNIRLHVETRPGNPPWMYVFAKPVTPAEIEKVQTANQAAIAQFENKFLGLQKEGEAELEAESDAQQTTTTEDDTQVSNSNEEAAKQDPYEYWEEMREKVEEAVEDDARGISHVRDAIQEALEQSGLLHAKSPAEARVHVSNLLDALVRRDAQDSSRQEVDAATEETASVEEAKEESPAQDTSSETASAAPTQPSTTESTRASSGSLKDLIVKAAERLDERLDDNGALIGDDDASSTSQLRDFECILSELIADRSDLDPEASHAEEEVESDRPLPVEQAKELIAGATEKTGTEMGPETDTTLSVDGDEILGMHVMVRNLINRKYVDRAPARSFGASHKWTVEYSIEEIGTDRAKTLYASIQARRKKAFENGDQDRRDSNWRQMFKGRLEQLSKSGRQYRAREEAKAAGKPVYTAESEEPISHEEAFAQHRQWKELDLKE</sequence>
<feature type="region of interest" description="Disordered" evidence="1">
    <location>
        <begin position="186"/>
        <end position="207"/>
    </location>
</feature>
<feature type="compositionally biased region" description="Low complexity" evidence="1">
    <location>
        <begin position="903"/>
        <end position="921"/>
    </location>
</feature>
<accession>A0A8K0X3U9</accession>
<feature type="compositionally biased region" description="Basic and acidic residues" evidence="1">
    <location>
        <begin position="113"/>
        <end position="127"/>
    </location>
</feature>
<feature type="region of interest" description="Disordered" evidence="1">
    <location>
        <begin position="345"/>
        <end position="365"/>
    </location>
</feature>
<feature type="region of interest" description="Disordered" evidence="1">
    <location>
        <begin position="1112"/>
        <end position="1147"/>
    </location>
</feature>
<feature type="region of interest" description="Disordered" evidence="1">
    <location>
        <begin position="235"/>
        <end position="309"/>
    </location>
</feature>
<feature type="compositionally biased region" description="Low complexity" evidence="1">
    <location>
        <begin position="286"/>
        <end position="303"/>
    </location>
</feature>
<dbReference type="OrthoDB" id="10249045at2759"/>
<feature type="region of interest" description="Disordered" evidence="1">
    <location>
        <begin position="777"/>
        <end position="810"/>
    </location>
</feature>
<feature type="region of interest" description="Disordered" evidence="1">
    <location>
        <begin position="977"/>
        <end position="997"/>
    </location>
</feature>
<keyword evidence="3" id="KW-1185">Reference proteome</keyword>
<dbReference type="Pfam" id="PF08634">
    <property type="entry name" value="Pet127"/>
    <property type="match status" value="1"/>
</dbReference>
<dbReference type="PANTHER" id="PTHR31014:SF0">
    <property type="entry name" value="MITOCHONDRIAL TRANSLATION SYSTEM COMPONENT PET127-RELATED"/>
    <property type="match status" value="1"/>
</dbReference>
<dbReference type="InterPro" id="IPR013943">
    <property type="entry name" value="Pet127"/>
</dbReference>
<name>A0A8K0X3U9_9PEZI</name>
<proteinExistence type="predicted"/>
<feature type="compositionally biased region" description="Basic and acidic residues" evidence="1">
    <location>
        <begin position="872"/>
        <end position="881"/>
    </location>
</feature>
<evidence type="ECO:0000313" key="3">
    <source>
        <dbReference type="Proteomes" id="UP000813385"/>
    </source>
</evidence>
<dbReference type="AlphaFoldDB" id="A0A8K0X3U9"/>
<protein>
    <submittedName>
        <fullName evidence="2">Mitochondrial membrane protein Pet127</fullName>
    </submittedName>
</protein>
<gene>
    <name evidence="2" type="ORF">B0T11DRAFT_282040</name>
</gene>
<organism evidence="2 3">
    <name type="scientific">Plectosphaerella cucumerina</name>
    <dbReference type="NCBI Taxonomy" id="40658"/>
    <lineage>
        <taxon>Eukaryota</taxon>
        <taxon>Fungi</taxon>
        <taxon>Dikarya</taxon>
        <taxon>Ascomycota</taxon>
        <taxon>Pezizomycotina</taxon>
        <taxon>Sordariomycetes</taxon>
        <taxon>Hypocreomycetidae</taxon>
        <taxon>Glomerellales</taxon>
        <taxon>Plectosphaerellaceae</taxon>
        <taxon>Plectosphaerella</taxon>
    </lineage>
</organism>
<dbReference type="GO" id="GO:0005740">
    <property type="term" value="C:mitochondrial envelope"/>
    <property type="evidence" value="ECO:0007669"/>
    <property type="project" value="TreeGrafter"/>
</dbReference>
<dbReference type="PANTHER" id="PTHR31014">
    <property type="entry name" value="MITOCHONDRIAL TRANSLATION SYSTEM COMPONENT PET127-RELATED"/>
    <property type="match status" value="1"/>
</dbReference>
<feature type="compositionally biased region" description="Polar residues" evidence="1">
    <location>
        <begin position="42"/>
        <end position="57"/>
    </location>
</feature>
<feature type="compositionally biased region" description="Basic and acidic residues" evidence="1">
    <location>
        <begin position="84"/>
        <end position="99"/>
    </location>
</feature>
<evidence type="ECO:0000313" key="2">
    <source>
        <dbReference type="EMBL" id="KAH7363086.1"/>
    </source>
</evidence>
<feature type="compositionally biased region" description="Basic residues" evidence="1">
    <location>
        <begin position="100"/>
        <end position="112"/>
    </location>
</feature>
<dbReference type="GO" id="GO:0000964">
    <property type="term" value="P:mitochondrial RNA 5'-end processing"/>
    <property type="evidence" value="ECO:0007669"/>
    <property type="project" value="TreeGrafter"/>
</dbReference>
<feature type="region of interest" description="Disordered" evidence="1">
    <location>
        <begin position="872"/>
        <end position="926"/>
    </location>
</feature>